<feature type="transmembrane region" description="Helical" evidence="1">
    <location>
        <begin position="38"/>
        <end position="56"/>
    </location>
</feature>
<keyword evidence="1" id="KW-1133">Transmembrane helix</keyword>
<evidence type="ECO:0000256" key="1">
    <source>
        <dbReference type="SAM" id="Phobius"/>
    </source>
</evidence>
<dbReference type="WBParaSite" id="PSU_v2.g14462.t1">
    <property type="protein sequence ID" value="PSU_v2.g14462.t1"/>
    <property type="gene ID" value="PSU_v2.g14462"/>
</dbReference>
<organism evidence="2 3">
    <name type="scientific">Panagrolaimus superbus</name>
    <dbReference type="NCBI Taxonomy" id="310955"/>
    <lineage>
        <taxon>Eukaryota</taxon>
        <taxon>Metazoa</taxon>
        <taxon>Ecdysozoa</taxon>
        <taxon>Nematoda</taxon>
        <taxon>Chromadorea</taxon>
        <taxon>Rhabditida</taxon>
        <taxon>Tylenchina</taxon>
        <taxon>Panagrolaimomorpha</taxon>
        <taxon>Panagrolaimoidea</taxon>
        <taxon>Panagrolaimidae</taxon>
        <taxon>Panagrolaimus</taxon>
    </lineage>
</organism>
<evidence type="ECO:0000313" key="2">
    <source>
        <dbReference type="Proteomes" id="UP000887577"/>
    </source>
</evidence>
<feature type="transmembrane region" description="Helical" evidence="1">
    <location>
        <begin position="12"/>
        <end position="32"/>
    </location>
</feature>
<name>A0A914YAC3_9BILA</name>
<accession>A0A914YAC3</accession>
<keyword evidence="1" id="KW-0472">Membrane</keyword>
<protein>
    <submittedName>
        <fullName evidence="3">NADH dehydrogenase subunit 2</fullName>
    </submittedName>
</protein>
<reference evidence="3" key="1">
    <citation type="submission" date="2022-11" db="UniProtKB">
        <authorList>
            <consortium name="WormBaseParasite"/>
        </authorList>
    </citation>
    <scope>IDENTIFICATION</scope>
</reference>
<proteinExistence type="predicted"/>
<evidence type="ECO:0000313" key="3">
    <source>
        <dbReference type="WBParaSite" id="PSU_v2.g14462.t1"/>
    </source>
</evidence>
<sequence length="79" mass="8853">MVSETGCCGMHIRTCAKIVAIFGIIISIGSAFSTLFMWYYSPIALIMLLSYIFVLIGTQKENPRYLLPAKIILVSLFCR</sequence>
<dbReference type="Proteomes" id="UP000887577">
    <property type="component" value="Unplaced"/>
</dbReference>
<keyword evidence="2" id="KW-1185">Reference proteome</keyword>
<keyword evidence="1" id="KW-0812">Transmembrane</keyword>
<dbReference type="AlphaFoldDB" id="A0A914YAC3"/>